<evidence type="ECO:0000256" key="2">
    <source>
        <dbReference type="SAM" id="Phobius"/>
    </source>
</evidence>
<keyword evidence="2" id="KW-1133">Transmembrane helix</keyword>
<organism evidence="3 4">
    <name type="scientific">Baudoinia panamericana (strain UAMH 10762)</name>
    <name type="common">Angels' share fungus</name>
    <name type="synonym">Baudoinia compniacensis (strain UAMH 10762)</name>
    <dbReference type="NCBI Taxonomy" id="717646"/>
    <lineage>
        <taxon>Eukaryota</taxon>
        <taxon>Fungi</taxon>
        <taxon>Dikarya</taxon>
        <taxon>Ascomycota</taxon>
        <taxon>Pezizomycotina</taxon>
        <taxon>Dothideomycetes</taxon>
        <taxon>Dothideomycetidae</taxon>
        <taxon>Mycosphaerellales</taxon>
        <taxon>Teratosphaeriaceae</taxon>
        <taxon>Baudoinia</taxon>
    </lineage>
</organism>
<dbReference type="Proteomes" id="UP000011761">
    <property type="component" value="Unassembled WGS sequence"/>
</dbReference>
<dbReference type="STRING" id="717646.M2LN98"/>
<feature type="transmembrane region" description="Helical" evidence="2">
    <location>
        <begin position="554"/>
        <end position="578"/>
    </location>
</feature>
<feature type="compositionally biased region" description="Acidic residues" evidence="1">
    <location>
        <begin position="57"/>
        <end position="66"/>
    </location>
</feature>
<feature type="compositionally biased region" description="Polar residues" evidence="1">
    <location>
        <begin position="253"/>
        <end position="270"/>
    </location>
</feature>
<keyword evidence="4" id="KW-1185">Reference proteome</keyword>
<feature type="region of interest" description="Disordered" evidence="1">
    <location>
        <begin position="247"/>
        <end position="291"/>
    </location>
</feature>
<dbReference type="OMA" id="RYAFVHW"/>
<gene>
    <name evidence="3" type="ORF">BAUCODRAFT_34594</name>
</gene>
<name>M2LN98_BAUPA</name>
<feature type="transmembrane region" description="Helical" evidence="2">
    <location>
        <begin position="512"/>
        <end position="533"/>
    </location>
</feature>
<accession>M2LN98</accession>
<evidence type="ECO:0000256" key="1">
    <source>
        <dbReference type="SAM" id="MobiDB-lite"/>
    </source>
</evidence>
<feature type="compositionally biased region" description="Basic and acidic residues" evidence="1">
    <location>
        <begin position="1"/>
        <end position="18"/>
    </location>
</feature>
<sequence length="583" mass="63364">MEAPLRVEESVRLSESPRRSPQITQAVRSPAISVHPEMQGIDSSHNRTDPGLRTTDFFDDTSDEETTSNARSAGGGPNVRSAEAIEPRSSAMKKRQRISTGSDLVSQCEPKHVSLPPEGRYHPLAASHGHEEQAELPDTPSTSFNGSVDELLPIPSNDQISPPQFPRQARVASGRTPRSSALIEQCQGDPLAPSPSKVEQILGAHAIAHEITLNALMREEKLNASVEGFAPLKLTNRASLLPASLRLHDPRSPRTQTFATPQSAASSSKRVQVVPPPIDTSGPRGSLPQELVRTPYPYSPESVHRKNIGQMSPPSAVVSTFGASESILTLSIRRRNQNSLPRVATLVISGSNDFSTLSSRSTWQKDKHFRTIEYDDAEFFRQLQSAYRQLSGPLRVFSARSLTRIAVSGPASRAADAGYGWLHQPRSPRTLAYRGLSDTFSEEKILQHYRKPALGRARYAFVHWAHRIAAAPPMPVPGGSAKIALETERDLVHRAWQPEGLEFVVSWSIARVFAALLLVLMASITAAVLWVFLGRVTTPGATPHGGFRDAGDRVVSGVLLGICLLLLGLSGIAGWLGVSWLVS</sequence>
<keyword evidence="2" id="KW-0472">Membrane</keyword>
<dbReference type="GeneID" id="19112458"/>
<protein>
    <submittedName>
        <fullName evidence="3">Uncharacterized protein</fullName>
    </submittedName>
</protein>
<dbReference type="eggNOG" id="ENOG502S8BZ">
    <property type="taxonomic scope" value="Eukaryota"/>
</dbReference>
<dbReference type="OrthoDB" id="6021743at2759"/>
<dbReference type="HOGENOM" id="CLU_032994_0_0_1"/>
<evidence type="ECO:0000313" key="3">
    <source>
        <dbReference type="EMBL" id="EMC95827.1"/>
    </source>
</evidence>
<dbReference type="KEGG" id="bcom:BAUCODRAFT_34594"/>
<proteinExistence type="predicted"/>
<reference evidence="3 4" key="1">
    <citation type="journal article" date="2012" name="PLoS Pathog.">
        <title>Diverse lifestyles and strategies of plant pathogenesis encoded in the genomes of eighteen Dothideomycetes fungi.</title>
        <authorList>
            <person name="Ohm R.A."/>
            <person name="Feau N."/>
            <person name="Henrissat B."/>
            <person name="Schoch C.L."/>
            <person name="Horwitz B.A."/>
            <person name="Barry K.W."/>
            <person name="Condon B.J."/>
            <person name="Copeland A.C."/>
            <person name="Dhillon B."/>
            <person name="Glaser F."/>
            <person name="Hesse C.N."/>
            <person name="Kosti I."/>
            <person name="LaButti K."/>
            <person name="Lindquist E.A."/>
            <person name="Lucas S."/>
            <person name="Salamov A.A."/>
            <person name="Bradshaw R.E."/>
            <person name="Ciuffetti L."/>
            <person name="Hamelin R.C."/>
            <person name="Kema G.H.J."/>
            <person name="Lawrence C."/>
            <person name="Scott J.A."/>
            <person name="Spatafora J.W."/>
            <person name="Turgeon B.G."/>
            <person name="de Wit P.J.G.M."/>
            <person name="Zhong S."/>
            <person name="Goodwin S.B."/>
            <person name="Grigoriev I.V."/>
        </authorList>
    </citation>
    <scope>NUCLEOTIDE SEQUENCE [LARGE SCALE GENOMIC DNA]</scope>
    <source>
        <strain evidence="3 4">UAMH 10762</strain>
    </source>
</reference>
<evidence type="ECO:0000313" key="4">
    <source>
        <dbReference type="Proteomes" id="UP000011761"/>
    </source>
</evidence>
<dbReference type="EMBL" id="KB445556">
    <property type="protein sequence ID" value="EMC95827.1"/>
    <property type="molecule type" value="Genomic_DNA"/>
</dbReference>
<keyword evidence="2" id="KW-0812">Transmembrane</keyword>
<dbReference type="AlphaFoldDB" id="M2LN98"/>
<dbReference type="RefSeq" id="XP_007676809.1">
    <property type="nucleotide sequence ID" value="XM_007678619.1"/>
</dbReference>
<feature type="region of interest" description="Disordered" evidence="1">
    <location>
        <begin position="1"/>
        <end position="165"/>
    </location>
</feature>